<reference evidence="5 6" key="1">
    <citation type="submission" date="2016-10" db="EMBL/GenBank/DDBJ databases">
        <authorList>
            <person name="de Groot N.N."/>
        </authorList>
    </citation>
    <scope>NUCLEOTIDE SEQUENCE [LARGE SCALE GENOMIC DNA]</scope>
    <source>
        <strain evidence="5 6">DSM 44908</strain>
    </source>
</reference>
<dbReference type="OrthoDB" id="2643438at2"/>
<dbReference type="InterPro" id="IPR011004">
    <property type="entry name" value="Trimer_LpxA-like_sf"/>
</dbReference>
<evidence type="ECO:0000256" key="3">
    <source>
        <dbReference type="ARBA" id="ARBA00022737"/>
    </source>
</evidence>
<organism evidence="5 6">
    <name type="scientific">Rhodococcoides kroppenstedtii</name>
    <dbReference type="NCBI Taxonomy" id="293050"/>
    <lineage>
        <taxon>Bacteria</taxon>
        <taxon>Bacillati</taxon>
        <taxon>Actinomycetota</taxon>
        <taxon>Actinomycetes</taxon>
        <taxon>Mycobacteriales</taxon>
        <taxon>Nocardiaceae</taxon>
        <taxon>Rhodococcoides</taxon>
    </lineage>
</organism>
<feature type="transmembrane region" description="Helical" evidence="4">
    <location>
        <begin position="34"/>
        <end position="57"/>
    </location>
</feature>
<dbReference type="InterPro" id="IPR051159">
    <property type="entry name" value="Hexapeptide_acetyltransf"/>
</dbReference>
<dbReference type="SUPFAM" id="SSF51161">
    <property type="entry name" value="Trimeric LpxA-like enzymes"/>
    <property type="match status" value="1"/>
</dbReference>
<keyword evidence="2 5" id="KW-0808">Transferase</keyword>
<dbReference type="EMBL" id="FOJN01000008">
    <property type="protein sequence ID" value="SFA53085.1"/>
    <property type="molecule type" value="Genomic_DNA"/>
</dbReference>
<keyword evidence="3" id="KW-0677">Repeat</keyword>
<sequence length="181" mass="19819">MSELYVSSRKEQFGERMFNFLITNIPSHTIRQWWLRYFGATLGTGSSIMMGSTVFGLHRLRIGNNVSIGFSVLLDARGGITIDDDVVIASDVQIITAQHTVDSDDFHVTLGPVHIQHHAWVASRAMVLQNVTIGVGAVVGAASLVRTDVGELEIAAGIPAKARGTRKSTLDYHPTFRPLLY</sequence>
<comment type="similarity">
    <text evidence="1">Belongs to the transferase hexapeptide repeat family.</text>
</comment>
<keyword evidence="4" id="KW-0472">Membrane</keyword>
<proteinExistence type="inferred from homology"/>
<dbReference type="InterPro" id="IPR018357">
    <property type="entry name" value="Hexapep_transf_CS"/>
</dbReference>
<evidence type="ECO:0000256" key="4">
    <source>
        <dbReference type="SAM" id="Phobius"/>
    </source>
</evidence>
<evidence type="ECO:0000256" key="2">
    <source>
        <dbReference type="ARBA" id="ARBA00022679"/>
    </source>
</evidence>
<dbReference type="RefSeq" id="WP_082895091.1">
    <property type="nucleotide sequence ID" value="NZ_FOJN01000008.1"/>
</dbReference>
<evidence type="ECO:0000313" key="5">
    <source>
        <dbReference type="EMBL" id="SFA53085.1"/>
    </source>
</evidence>
<dbReference type="AlphaFoldDB" id="A0A1I0TMW5"/>
<dbReference type="GO" id="GO:0008374">
    <property type="term" value="F:O-acyltransferase activity"/>
    <property type="evidence" value="ECO:0007669"/>
    <property type="project" value="TreeGrafter"/>
</dbReference>
<dbReference type="PANTHER" id="PTHR23416">
    <property type="entry name" value="SIALIC ACID SYNTHASE-RELATED"/>
    <property type="match status" value="1"/>
</dbReference>
<dbReference type="GeneID" id="85486115"/>
<protein>
    <submittedName>
        <fullName evidence="5">Acetyltransferase (Isoleucine patch superfamily)</fullName>
    </submittedName>
</protein>
<evidence type="ECO:0000256" key="1">
    <source>
        <dbReference type="ARBA" id="ARBA00007274"/>
    </source>
</evidence>
<accession>A0A1I0TMW5</accession>
<dbReference type="Proteomes" id="UP000182054">
    <property type="component" value="Unassembled WGS sequence"/>
</dbReference>
<dbReference type="PROSITE" id="PS00101">
    <property type="entry name" value="HEXAPEP_TRANSFERASES"/>
    <property type="match status" value="1"/>
</dbReference>
<keyword evidence="4" id="KW-1133">Transmembrane helix</keyword>
<dbReference type="GO" id="GO:0005829">
    <property type="term" value="C:cytosol"/>
    <property type="evidence" value="ECO:0007669"/>
    <property type="project" value="TreeGrafter"/>
</dbReference>
<gene>
    <name evidence="5" type="ORF">SAMN05444374_10814</name>
</gene>
<dbReference type="Gene3D" id="2.160.10.10">
    <property type="entry name" value="Hexapeptide repeat proteins"/>
    <property type="match status" value="1"/>
</dbReference>
<name>A0A1I0TMW5_9NOCA</name>
<dbReference type="PANTHER" id="PTHR23416:SF23">
    <property type="entry name" value="ACETYLTRANSFERASE C18B11.09C-RELATED"/>
    <property type="match status" value="1"/>
</dbReference>
<evidence type="ECO:0000313" key="6">
    <source>
        <dbReference type="Proteomes" id="UP000182054"/>
    </source>
</evidence>
<keyword evidence="4" id="KW-0812">Transmembrane</keyword>
<dbReference type="CDD" id="cd04647">
    <property type="entry name" value="LbH_MAT_like"/>
    <property type="match status" value="1"/>
</dbReference>